<name>A0A6J5Q686_9CAUD</name>
<evidence type="ECO:0000313" key="3">
    <source>
        <dbReference type="EMBL" id="CAB4177018.1"/>
    </source>
</evidence>
<organism evidence="3">
    <name type="scientific">uncultured Caudovirales phage</name>
    <dbReference type="NCBI Taxonomy" id="2100421"/>
    <lineage>
        <taxon>Viruses</taxon>
        <taxon>Duplodnaviria</taxon>
        <taxon>Heunggongvirae</taxon>
        <taxon>Uroviricota</taxon>
        <taxon>Caudoviricetes</taxon>
        <taxon>Peduoviridae</taxon>
        <taxon>Maltschvirus</taxon>
        <taxon>Maltschvirus maltsch</taxon>
    </lineage>
</organism>
<reference evidence="3" key="1">
    <citation type="submission" date="2020-05" db="EMBL/GenBank/DDBJ databases">
        <authorList>
            <person name="Chiriac C."/>
            <person name="Salcher M."/>
            <person name="Ghai R."/>
            <person name="Kavagutti S V."/>
        </authorList>
    </citation>
    <scope>NUCLEOTIDE SEQUENCE</scope>
</reference>
<evidence type="ECO:0000313" key="4">
    <source>
        <dbReference type="EMBL" id="CAB4223272.1"/>
    </source>
</evidence>
<accession>A0A6J5Q686</accession>
<dbReference type="EMBL" id="LR796858">
    <property type="protein sequence ID" value="CAB4170656.1"/>
    <property type="molecule type" value="Genomic_DNA"/>
</dbReference>
<gene>
    <name evidence="4" type="ORF">UFOVP1666_166</name>
    <name evidence="1" type="ORF">UFOVP867_121</name>
    <name evidence="2" type="ORF">UFOVP913_77</name>
    <name evidence="3" type="ORF">UFOVP993_130</name>
</gene>
<dbReference type="PROSITE" id="PS51257">
    <property type="entry name" value="PROKAR_LIPOPROTEIN"/>
    <property type="match status" value="1"/>
</dbReference>
<dbReference type="EMBL" id="LR796944">
    <property type="protein sequence ID" value="CAB4177018.1"/>
    <property type="molecule type" value="Genomic_DNA"/>
</dbReference>
<sequence>MKNIKLLSITILLISLSACSMLSYLSPEKVKFPTPPPTLMEAPKDLNLLPVRVDLKSPPIKLSEVTGIIVQNYNQYNQTSTQLKSLQEWIANQEVIYNK</sequence>
<evidence type="ECO:0000313" key="1">
    <source>
        <dbReference type="EMBL" id="CAB4168085.1"/>
    </source>
</evidence>
<dbReference type="EMBL" id="LR797534">
    <property type="protein sequence ID" value="CAB4223272.1"/>
    <property type="molecule type" value="Genomic_DNA"/>
</dbReference>
<proteinExistence type="predicted"/>
<protein>
    <submittedName>
        <fullName evidence="3">Uncharacterized protein</fullName>
    </submittedName>
</protein>
<dbReference type="EMBL" id="LR796815">
    <property type="protein sequence ID" value="CAB4168085.1"/>
    <property type="molecule type" value="Genomic_DNA"/>
</dbReference>
<evidence type="ECO:0000313" key="2">
    <source>
        <dbReference type="EMBL" id="CAB4170656.1"/>
    </source>
</evidence>